<organism evidence="2">
    <name type="scientific">Arcella intermedia</name>
    <dbReference type="NCBI Taxonomy" id="1963864"/>
    <lineage>
        <taxon>Eukaryota</taxon>
        <taxon>Amoebozoa</taxon>
        <taxon>Tubulinea</taxon>
        <taxon>Elardia</taxon>
        <taxon>Arcellinida</taxon>
        <taxon>Sphaerothecina</taxon>
        <taxon>Arcellidae</taxon>
        <taxon>Arcella</taxon>
    </lineage>
</organism>
<accession>A0A6B2LU30</accession>
<name>A0A6B2LU30_9EUKA</name>
<dbReference type="EMBL" id="GIBP01011625">
    <property type="protein sequence ID" value="NDV40594.1"/>
    <property type="molecule type" value="Transcribed_RNA"/>
</dbReference>
<feature type="chain" id="PRO_5025565138" evidence="1">
    <location>
        <begin position="18"/>
        <end position="38"/>
    </location>
</feature>
<evidence type="ECO:0000256" key="1">
    <source>
        <dbReference type="SAM" id="SignalP"/>
    </source>
</evidence>
<evidence type="ECO:0000313" key="2">
    <source>
        <dbReference type="EMBL" id="NDV40594.1"/>
    </source>
</evidence>
<protein>
    <submittedName>
        <fullName evidence="2">Uncharacterized protein</fullName>
    </submittedName>
</protein>
<dbReference type="AlphaFoldDB" id="A0A6B2LU30"/>
<proteinExistence type="predicted"/>
<sequence length="38" mass="3948">MGLLDILVASLISLTKAKNGSSTFTIDKAEVSKNGVPQ</sequence>
<feature type="signal peptide" evidence="1">
    <location>
        <begin position="1"/>
        <end position="17"/>
    </location>
</feature>
<keyword evidence="1" id="KW-0732">Signal</keyword>
<reference evidence="2" key="1">
    <citation type="journal article" date="2020" name="J. Eukaryot. Microbiol.">
        <title>De novo Sequencing, Assembly and Annotation of the Transcriptome for the Free-Living Testate Amoeba Arcella intermedia.</title>
        <authorList>
            <person name="Ribeiro G.M."/>
            <person name="Porfirio-Sousa A.L."/>
            <person name="Maurer-Alcala X.X."/>
            <person name="Katz L.A."/>
            <person name="Lahr D.J.G."/>
        </authorList>
    </citation>
    <scope>NUCLEOTIDE SEQUENCE</scope>
</reference>